<evidence type="ECO:0000313" key="2">
    <source>
        <dbReference type="EMBL" id="TEB26010.1"/>
    </source>
</evidence>
<sequence>MLPGKLFSLESKLNEKRKDLSICHALSSPPSIRLLPSELLAIIFEFACDEDKLDVRNFVQRPEPVKFALLRVCKRWRDLTFRELKFRSQTVVIHQPGLSSKVDASFFDSTKKTCANLNRITDCYGRNLHHFHLEIAHKCSPGPLLDIILDRQAQWMRSLVLVNFNYPKRHWGLTMPALEQLAFIRRANAHIYARQGELFRFLSQLPSLTYLHLSNLKSSGWFCRGEISPPTTVFPLLKTLELYDHGLDLLSPREKESQSLPYISTPSLKTFASSFRSTRLGSVACLKPPFISSSYPSSSALILSPKSGRFYFRSLTLNATLSGSLAGFGKTYSSCPREGWLTGDAWCASKIAPENYSRGVTGPSSMKWGWDEGTRPSSDARKRIVFGVRVLTKHNGSSRAADAASLPHLIHGCGSPTSTHYVDRWPGIPTLKDSVAGEIAAGERKRGDSSTPGGEELEEGDAEHRSSDHTSKSTSGDGDGGLMSLSYALVRHQIRCFATPSWRKTCANSAGWAPAFG</sequence>
<evidence type="ECO:0000256" key="1">
    <source>
        <dbReference type="SAM" id="MobiDB-lite"/>
    </source>
</evidence>
<proteinExistence type="predicted"/>
<evidence type="ECO:0000313" key="3">
    <source>
        <dbReference type="Proteomes" id="UP000298030"/>
    </source>
</evidence>
<organism evidence="2 3">
    <name type="scientific">Coprinellus micaceus</name>
    <name type="common">Glistening ink-cap mushroom</name>
    <name type="synonym">Coprinus micaceus</name>
    <dbReference type="NCBI Taxonomy" id="71717"/>
    <lineage>
        <taxon>Eukaryota</taxon>
        <taxon>Fungi</taxon>
        <taxon>Dikarya</taxon>
        <taxon>Basidiomycota</taxon>
        <taxon>Agaricomycotina</taxon>
        <taxon>Agaricomycetes</taxon>
        <taxon>Agaricomycetidae</taxon>
        <taxon>Agaricales</taxon>
        <taxon>Agaricineae</taxon>
        <taxon>Psathyrellaceae</taxon>
        <taxon>Coprinellus</taxon>
    </lineage>
</organism>
<reference evidence="2 3" key="1">
    <citation type="journal article" date="2019" name="Nat. Ecol. Evol.">
        <title>Megaphylogeny resolves global patterns of mushroom evolution.</title>
        <authorList>
            <person name="Varga T."/>
            <person name="Krizsan K."/>
            <person name="Foldi C."/>
            <person name="Dima B."/>
            <person name="Sanchez-Garcia M."/>
            <person name="Sanchez-Ramirez S."/>
            <person name="Szollosi G.J."/>
            <person name="Szarkandi J.G."/>
            <person name="Papp V."/>
            <person name="Albert L."/>
            <person name="Andreopoulos W."/>
            <person name="Angelini C."/>
            <person name="Antonin V."/>
            <person name="Barry K.W."/>
            <person name="Bougher N.L."/>
            <person name="Buchanan P."/>
            <person name="Buyck B."/>
            <person name="Bense V."/>
            <person name="Catcheside P."/>
            <person name="Chovatia M."/>
            <person name="Cooper J."/>
            <person name="Damon W."/>
            <person name="Desjardin D."/>
            <person name="Finy P."/>
            <person name="Geml J."/>
            <person name="Haridas S."/>
            <person name="Hughes K."/>
            <person name="Justo A."/>
            <person name="Karasinski D."/>
            <person name="Kautmanova I."/>
            <person name="Kiss B."/>
            <person name="Kocsube S."/>
            <person name="Kotiranta H."/>
            <person name="LaButti K.M."/>
            <person name="Lechner B.E."/>
            <person name="Liimatainen K."/>
            <person name="Lipzen A."/>
            <person name="Lukacs Z."/>
            <person name="Mihaltcheva S."/>
            <person name="Morgado L.N."/>
            <person name="Niskanen T."/>
            <person name="Noordeloos M.E."/>
            <person name="Ohm R.A."/>
            <person name="Ortiz-Santana B."/>
            <person name="Ovrebo C."/>
            <person name="Racz N."/>
            <person name="Riley R."/>
            <person name="Savchenko A."/>
            <person name="Shiryaev A."/>
            <person name="Soop K."/>
            <person name="Spirin V."/>
            <person name="Szebenyi C."/>
            <person name="Tomsovsky M."/>
            <person name="Tulloss R.E."/>
            <person name="Uehling J."/>
            <person name="Grigoriev I.V."/>
            <person name="Vagvolgyi C."/>
            <person name="Papp T."/>
            <person name="Martin F.M."/>
            <person name="Miettinen O."/>
            <person name="Hibbett D.S."/>
            <person name="Nagy L.G."/>
        </authorList>
    </citation>
    <scope>NUCLEOTIDE SEQUENCE [LARGE SCALE GENOMIC DNA]</scope>
    <source>
        <strain evidence="2 3">FP101781</strain>
    </source>
</reference>
<dbReference type="AlphaFoldDB" id="A0A4Y7SVY1"/>
<accession>A0A4Y7SVY1</accession>
<dbReference type="Proteomes" id="UP000298030">
    <property type="component" value="Unassembled WGS sequence"/>
</dbReference>
<protein>
    <recommendedName>
        <fullName evidence="4">F-box domain-containing protein</fullName>
    </recommendedName>
</protein>
<gene>
    <name evidence="2" type="ORF">FA13DRAFT_1895943</name>
</gene>
<feature type="region of interest" description="Disordered" evidence="1">
    <location>
        <begin position="441"/>
        <end position="479"/>
    </location>
</feature>
<dbReference type="EMBL" id="QPFP01000052">
    <property type="protein sequence ID" value="TEB26010.1"/>
    <property type="molecule type" value="Genomic_DNA"/>
</dbReference>
<evidence type="ECO:0008006" key="4">
    <source>
        <dbReference type="Google" id="ProtNLM"/>
    </source>
</evidence>
<feature type="compositionally biased region" description="Basic and acidic residues" evidence="1">
    <location>
        <begin position="462"/>
        <end position="471"/>
    </location>
</feature>
<name>A0A4Y7SVY1_COPMI</name>
<comment type="caution">
    <text evidence="2">The sequence shown here is derived from an EMBL/GenBank/DDBJ whole genome shotgun (WGS) entry which is preliminary data.</text>
</comment>
<keyword evidence="3" id="KW-1185">Reference proteome</keyword>